<keyword evidence="2" id="KW-1185">Reference proteome</keyword>
<dbReference type="Proteomes" id="UP000541185">
    <property type="component" value="Unassembled WGS sequence"/>
</dbReference>
<dbReference type="InterPro" id="IPR001753">
    <property type="entry name" value="Enoyl-CoA_hydra/iso"/>
</dbReference>
<dbReference type="Pfam" id="PF00378">
    <property type="entry name" value="ECH_1"/>
    <property type="match status" value="1"/>
</dbReference>
<reference evidence="1 2" key="1">
    <citation type="submission" date="2020-04" db="EMBL/GenBank/DDBJ databases">
        <title>Ramlibacter sp. G-1-2-2 isolated from soil.</title>
        <authorList>
            <person name="Dahal R.H."/>
        </authorList>
    </citation>
    <scope>NUCLEOTIDE SEQUENCE [LARGE SCALE GENOMIC DNA]</scope>
    <source>
        <strain evidence="1 2">G-1-2-2</strain>
    </source>
</reference>
<sequence length="226" mass="23953">MLTRLTPAPGVCELRLDRPERLNALTQPLASALLEAVCAAQEDESVRVLFLTAAGRAFCAGKDRDEPPTPEFVAVLQQLAAAWVDGAKPVVAACQGWAVGASLELLLACDIVVAARDARFQLPEVNVGLFGTGGVFALLPRKVGLARAKGALLLGQPLTAEEAERWGLVWKLAEDAREEALAIATQLAQADPTVVGEIKRLLHKEALGTFSSVLAREAQAHGRLGH</sequence>
<dbReference type="InterPro" id="IPR029045">
    <property type="entry name" value="ClpP/crotonase-like_dom_sf"/>
</dbReference>
<dbReference type="GO" id="GO:0016853">
    <property type="term" value="F:isomerase activity"/>
    <property type="evidence" value="ECO:0007669"/>
    <property type="project" value="UniProtKB-KW"/>
</dbReference>
<dbReference type="PANTHER" id="PTHR11941:SF54">
    <property type="entry name" value="ENOYL-COA HYDRATASE, MITOCHONDRIAL"/>
    <property type="match status" value="1"/>
</dbReference>
<accession>A0A848GYY6</accession>
<comment type="caution">
    <text evidence="1">The sequence shown here is derived from an EMBL/GenBank/DDBJ whole genome shotgun (WGS) entry which is preliminary data.</text>
</comment>
<keyword evidence="1" id="KW-0413">Isomerase</keyword>
<dbReference type="CDD" id="cd06558">
    <property type="entry name" value="crotonase-like"/>
    <property type="match status" value="1"/>
</dbReference>
<dbReference type="AlphaFoldDB" id="A0A848GYY6"/>
<organism evidence="1 2">
    <name type="scientific">Ramlibacter agri</name>
    <dbReference type="NCBI Taxonomy" id="2728837"/>
    <lineage>
        <taxon>Bacteria</taxon>
        <taxon>Pseudomonadati</taxon>
        <taxon>Pseudomonadota</taxon>
        <taxon>Betaproteobacteria</taxon>
        <taxon>Burkholderiales</taxon>
        <taxon>Comamonadaceae</taxon>
        <taxon>Ramlibacter</taxon>
    </lineage>
</organism>
<dbReference type="GO" id="GO:0006635">
    <property type="term" value="P:fatty acid beta-oxidation"/>
    <property type="evidence" value="ECO:0007669"/>
    <property type="project" value="TreeGrafter"/>
</dbReference>
<dbReference type="Gene3D" id="3.90.226.10">
    <property type="entry name" value="2-enoyl-CoA Hydratase, Chain A, domain 1"/>
    <property type="match status" value="1"/>
</dbReference>
<evidence type="ECO:0000313" key="2">
    <source>
        <dbReference type="Proteomes" id="UP000541185"/>
    </source>
</evidence>
<gene>
    <name evidence="1" type="ORF">HHL11_02490</name>
</gene>
<dbReference type="EMBL" id="JABBFX010000001">
    <property type="protein sequence ID" value="NML42601.1"/>
    <property type="molecule type" value="Genomic_DNA"/>
</dbReference>
<protein>
    <submittedName>
        <fullName evidence="1">Enoyl-CoA hydratase/isomerase family protein</fullName>
    </submittedName>
</protein>
<name>A0A848GYY6_9BURK</name>
<dbReference type="RefSeq" id="WP_169416815.1">
    <property type="nucleotide sequence ID" value="NZ_JABBFX010000001.1"/>
</dbReference>
<proteinExistence type="predicted"/>
<evidence type="ECO:0000313" key="1">
    <source>
        <dbReference type="EMBL" id="NML42601.1"/>
    </source>
</evidence>
<dbReference type="SUPFAM" id="SSF52096">
    <property type="entry name" value="ClpP/crotonase"/>
    <property type="match status" value="1"/>
</dbReference>
<dbReference type="PANTHER" id="PTHR11941">
    <property type="entry name" value="ENOYL-COA HYDRATASE-RELATED"/>
    <property type="match status" value="1"/>
</dbReference>